<dbReference type="Pfam" id="PF00383">
    <property type="entry name" value="dCMP_cyt_deam_1"/>
    <property type="match status" value="1"/>
</dbReference>
<evidence type="ECO:0000256" key="14">
    <source>
        <dbReference type="PIRSR" id="PIRSR006769-1"/>
    </source>
</evidence>
<dbReference type="InterPro" id="IPR004794">
    <property type="entry name" value="Eubact_RibD"/>
</dbReference>
<feature type="binding site" evidence="15">
    <location>
        <position position="227"/>
    </location>
    <ligand>
        <name>NADP(+)</name>
        <dbReference type="ChEBI" id="CHEBI:58349"/>
    </ligand>
</feature>
<accession>A0A5R9IGL6</accession>
<dbReference type="GO" id="GO:0009231">
    <property type="term" value="P:riboflavin biosynthetic process"/>
    <property type="evidence" value="ECO:0007669"/>
    <property type="project" value="UniProtKB-UniPathway"/>
</dbReference>
<dbReference type="Proteomes" id="UP000307790">
    <property type="component" value="Unassembled WGS sequence"/>
</dbReference>
<dbReference type="GO" id="GO:0008270">
    <property type="term" value="F:zinc ion binding"/>
    <property type="evidence" value="ECO:0007669"/>
    <property type="project" value="InterPro"/>
</dbReference>
<dbReference type="SUPFAM" id="SSF53927">
    <property type="entry name" value="Cytidine deaminase-like"/>
    <property type="match status" value="1"/>
</dbReference>
<dbReference type="CDD" id="cd01284">
    <property type="entry name" value="Riboflavin_deaminase-reductase"/>
    <property type="match status" value="1"/>
</dbReference>
<feature type="binding site" evidence="15">
    <location>
        <position position="178"/>
    </location>
    <ligand>
        <name>substrate</name>
    </ligand>
</feature>
<dbReference type="InterPro" id="IPR016192">
    <property type="entry name" value="APOBEC/CMP_deaminase_Zn-bd"/>
</dbReference>
<dbReference type="NCBIfam" id="TIGR00227">
    <property type="entry name" value="ribD_Cterm"/>
    <property type="match status" value="1"/>
</dbReference>
<dbReference type="GO" id="GO:0050661">
    <property type="term" value="F:NADP binding"/>
    <property type="evidence" value="ECO:0007669"/>
    <property type="project" value="InterPro"/>
</dbReference>
<comment type="function">
    <text evidence="1 13">Converts 2,5-diamino-6-(ribosylamino)-4(3h)-pyrimidinone 5'-phosphate into 5-amino-6-(ribosylamino)-2,4(1h,3h)-pyrimidinedione 5'-phosphate.</text>
</comment>
<evidence type="ECO:0000256" key="1">
    <source>
        <dbReference type="ARBA" id="ARBA00002151"/>
    </source>
</evidence>
<evidence type="ECO:0000256" key="9">
    <source>
        <dbReference type="ARBA" id="ARBA00022833"/>
    </source>
</evidence>
<dbReference type="Gene3D" id="3.40.430.10">
    <property type="entry name" value="Dihydrofolate Reductase, subunit A"/>
    <property type="match status" value="1"/>
</dbReference>
<comment type="pathway">
    <text evidence="3 13">Cofactor biosynthesis; riboflavin biosynthesis; 5-amino-6-(D-ribitylamino)uracil from GTP: step 3/4.</text>
</comment>
<dbReference type="InterPro" id="IPR002734">
    <property type="entry name" value="RibDG_C"/>
</dbReference>
<evidence type="ECO:0000256" key="2">
    <source>
        <dbReference type="ARBA" id="ARBA00004882"/>
    </source>
</evidence>
<dbReference type="InterPro" id="IPR011549">
    <property type="entry name" value="RibD_C"/>
</dbReference>
<evidence type="ECO:0000256" key="13">
    <source>
        <dbReference type="PIRNR" id="PIRNR006769"/>
    </source>
</evidence>
<keyword evidence="12" id="KW-0511">Multifunctional enzyme</keyword>
<dbReference type="InterPro" id="IPR002125">
    <property type="entry name" value="CMP_dCMP_dom"/>
</dbReference>
<evidence type="ECO:0000313" key="19">
    <source>
        <dbReference type="Proteomes" id="UP000307790"/>
    </source>
</evidence>
<evidence type="ECO:0000259" key="17">
    <source>
        <dbReference type="PROSITE" id="PS51747"/>
    </source>
</evidence>
<dbReference type="Pfam" id="PF01872">
    <property type="entry name" value="RibD_C"/>
    <property type="match status" value="1"/>
</dbReference>
<feature type="binding site" evidence="16">
    <location>
        <position position="69"/>
    </location>
    <ligand>
        <name>Zn(2+)</name>
        <dbReference type="ChEBI" id="CHEBI:29105"/>
        <note>catalytic</note>
    </ligand>
</feature>
<dbReference type="GO" id="GO:0008703">
    <property type="term" value="F:5-amino-6-(5-phosphoribosylamino)uracil reductase activity"/>
    <property type="evidence" value="ECO:0007669"/>
    <property type="project" value="UniProtKB-EC"/>
</dbReference>
<dbReference type="PANTHER" id="PTHR38011:SF7">
    <property type="entry name" value="2,5-DIAMINO-6-RIBOSYLAMINO-4(3H)-PYRIMIDINONE 5'-PHOSPHATE REDUCTASE"/>
    <property type="match status" value="1"/>
</dbReference>
<dbReference type="InterPro" id="IPR050765">
    <property type="entry name" value="Riboflavin_Biosynth_HTPR"/>
</dbReference>
<dbReference type="PANTHER" id="PTHR38011">
    <property type="entry name" value="DIHYDROFOLATE REDUCTASE FAMILY PROTEIN (AFU_ORTHOLOGUE AFUA_8G06820)"/>
    <property type="match status" value="1"/>
</dbReference>
<comment type="cofactor">
    <cofactor evidence="13 16">
        <name>Zn(2+)</name>
        <dbReference type="ChEBI" id="CHEBI:29105"/>
    </cofactor>
    <text evidence="13 16">Binds 1 zinc ion.</text>
</comment>
<proteinExistence type="inferred from homology"/>
<evidence type="ECO:0000256" key="6">
    <source>
        <dbReference type="ARBA" id="ARBA00022619"/>
    </source>
</evidence>
<dbReference type="InterPro" id="IPR024072">
    <property type="entry name" value="DHFR-like_dom_sf"/>
</dbReference>
<dbReference type="PROSITE" id="PS00903">
    <property type="entry name" value="CYT_DCMP_DEAMINASES_1"/>
    <property type="match status" value="1"/>
</dbReference>
<keyword evidence="8 13" id="KW-0378">Hydrolase</keyword>
<feature type="active site" description="Proton donor" evidence="14">
    <location>
        <position position="46"/>
    </location>
</feature>
<protein>
    <recommendedName>
        <fullName evidence="13">Riboflavin biosynthesis protein RibD</fullName>
    </recommendedName>
    <domain>
        <recommendedName>
            <fullName evidence="13">Diaminohydroxyphosphoribosylaminopyrimidine deaminase</fullName>
            <shortName evidence="13">DRAP deaminase</shortName>
            <ecNumber evidence="13">3.5.4.26</ecNumber>
        </recommendedName>
        <alternativeName>
            <fullName evidence="13">Riboflavin-specific deaminase</fullName>
        </alternativeName>
    </domain>
    <domain>
        <recommendedName>
            <fullName evidence="13">5-amino-6-(5-phosphoribosylamino)uracil reductase</fullName>
            <ecNumber evidence="13">1.1.1.193</ecNumber>
        </recommendedName>
        <alternativeName>
            <fullName evidence="13">HTP reductase</fullName>
        </alternativeName>
    </domain>
</protein>
<comment type="catalytic activity">
    <reaction evidence="13">
        <text>5-amino-6-(5-phospho-D-ribitylamino)uracil + NADP(+) = 5-amino-6-(5-phospho-D-ribosylamino)uracil + NADPH + H(+)</text>
        <dbReference type="Rhea" id="RHEA:17845"/>
        <dbReference type="ChEBI" id="CHEBI:15378"/>
        <dbReference type="ChEBI" id="CHEBI:57783"/>
        <dbReference type="ChEBI" id="CHEBI:58349"/>
        <dbReference type="ChEBI" id="CHEBI:58421"/>
        <dbReference type="ChEBI" id="CHEBI:58453"/>
        <dbReference type="EC" id="1.1.1.193"/>
    </reaction>
</comment>
<evidence type="ECO:0000256" key="12">
    <source>
        <dbReference type="ARBA" id="ARBA00023268"/>
    </source>
</evidence>
<feature type="binding site" evidence="15">
    <location>
        <position position="148"/>
    </location>
    <ligand>
        <name>NADP(+)</name>
        <dbReference type="ChEBI" id="CHEBI:58349"/>
    </ligand>
</feature>
<keyword evidence="9 13" id="KW-0862">Zinc</keyword>
<dbReference type="UniPathway" id="UPA00275">
    <property type="reaction ID" value="UER00401"/>
</dbReference>
<comment type="similarity">
    <text evidence="4 13">In the N-terminal section; belongs to the cytidine and deoxycytidylate deaminase family.</text>
</comment>
<dbReference type="PIRSF" id="PIRSF006769">
    <property type="entry name" value="RibD"/>
    <property type="match status" value="1"/>
</dbReference>
<dbReference type="FunFam" id="3.40.140.10:FF:000025">
    <property type="entry name" value="Riboflavin biosynthesis protein RibD"/>
    <property type="match status" value="1"/>
</dbReference>
<gene>
    <name evidence="18" type="primary">ribD</name>
    <name evidence="18" type="ORF">FE810_14155</name>
</gene>
<reference evidence="18 19" key="1">
    <citation type="submission" date="2019-05" db="EMBL/GenBank/DDBJ databases">
        <title>Genome sequences of Thalassotalea litorea 1K03283.</title>
        <authorList>
            <person name="Zhang D."/>
        </authorList>
    </citation>
    <scope>NUCLEOTIDE SEQUENCE [LARGE SCALE GENOMIC DNA]</scope>
    <source>
        <strain evidence="18 19">MCCC 1K03283</strain>
    </source>
</reference>
<feature type="binding site" evidence="16">
    <location>
        <position position="44"/>
    </location>
    <ligand>
        <name>Zn(2+)</name>
        <dbReference type="ChEBI" id="CHEBI:29105"/>
        <note>catalytic</note>
    </ligand>
</feature>
<evidence type="ECO:0000256" key="8">
    <source>
        <dbReference type="ARBA" id="ARBA00022801"/>
    </source>
</evidence>
<evidence type="ECO:0000256" key="7">
    <source>
        <dbReference type="ARBA" id="ARBA00022723"/>
    </source>
</evidence>
<evidence type="ECO:0000256" key="16">
    <source>
        <dbReference type="PIRSR" id="PIRSR006769-3"/>
    </source>
</evidence>
<evidence type="ECO:0000256" key="15">
    <source>
        <dbReference type="PIRSR" id="PIRSR006769-2"/>
    </source>
</evidence>
<dbReference type="AlphaFoldDB" id="A0A5R9IGL6"/>
<dbReference type="SUPFAM" id="SSF53597">
    <property type="entry name" value="Dihydrofolate reductase-like"/>
    <property type="match status" value="1"/>
</dbReference>
<dbReference type="Gene3D" id="3.40.140.10">
    <property type="entry name" value="Cytidine Deaminase, domain 2"/>
    <property type="match status" value="1"/>
</dbReference>
<dbReference type="EMBL" id="VCBC01000015">
    <property type="protein sequence ID" value="TLU61704.1"/>
    <property type="molecule type" value="Genomic_DNA"/>
</dbReference>
<keyword evidence="11 13" id="KW-0560">Oxidoreductase</keyword>
<evidence type="ECO:0000256" key="4">
    <source>
        <dbReference type="ARBA" id="ARBA00005259"/>
    </source>
</evidence>
<dbReference type="EC" id="1.1.1.193" evidence="13"/>
<comment type="pathway">
    <text evidence="2 13">Cofactor biosynthesis; riboflavin biosynthesis; 5-amino-6-(D-ribitylamino)uracil from GTP: step 2/4.</text>
</comment>
<dbReference type="NCBIfam" id="TIGR00326">
    <property type="entry name" value="eubact_ribD"/>
    <property type="match status" value="1"/>
</dbReference>
<feature type="binding site" evidence="15">
    <location>
        <position position="198"/>
    </location>
    <ligand>
        <name>substrate</name>
    </ligand>
</feature>
<feature type="binding site" evidence="15">
    <location>
        <position position="298"/>
    </location>
    <ligand>
        <name>substrate</name>
    </ligand>
</feature>
<feature type="binding site" evidence="15">
    <location>
        <position position="201"/>
    </location>
    <ligand>
        <name>substrate</name>
    </ligand>
</feature>
<feature type="binding site" evidence="15">
    <location>
        <position position="194"/>
    </location>
    <ligand>
        <name>NADP(+)</name>
        <dbReference type="ChEBI" id="CHEBI:58349"/>
    </ligand>
</feature>
<evidence type="ECO:0000256" key="10">
    <source>
        <dbReference type="ARBA" id="ARBA00022857"/>
    </source>
</evidence>
<comment type="caution">
    <text evidence="18">The sequence shown here is derived from an EMBL/GenBank/DDBJ whole genome shotgun (WGS) entry which is preliminary data.</text>
</comment>
<feature type="domain" description="CMP/dCMP-type deaminase" evidence="17">
    <location>
        <begin position="1"/>
        <end position="108"/>
    </location>
</feature>
<evidence type="ECO:0000313" key="18">
    <source>
        <dbReference type="EMBL" id="TLU61704.1"/>
    </source>
</evidence>
<evidence type="ECO:0000256" key="11">
    <source>
        <dbReference type="ARBA" id="ARBA00023002"/>
    </source>
</evidence>
<dbReference type="InterPro" id="IPR016193">
    <property type="entry name" value="Cytidine_deaminase-like"/>
</dbReference>
<keyword evidence="6 13" id="KW-0686">Riboflavin biosynthesis</keyword>
<dbReference type="OrthoDB" id="9800865at2"/>
<evidence type="ECO:0000256" key="3">
    <source>
        <dbReference type="ARBA" id="ARBA00004910"/>
    </source>
</evidence>
<dbReference type="GO" id="GO:0008835">
    <property type="term" value="F:diaminohydroxyphosphoribosylaminopyrimidine deaminase activity"/>
    <property type="evidence" value="ECO:0007669"/>
    <property type="project" value="UniProtKB-EC"/>
</dbReference>
<evidence type="ECO:0000256" key="5">
    <source>
        <dbReference type="ARBA" id="ARBA00007417"/>
    </source>
</evidence>
<keyword evidence="10 13" id="KW-0521">NADP</keyword>
<feature type="binding site" evidence="15">
    <location>
        <position position="162"/>
    </location>
    <ligand>
        <name>substrate</name>
    </ligand>
</feature>
<feature type="binding site" evidence="15">
    <location>
        <position position="190"/>
    </location>
    <ligand>
        <name>NADP(+)</name>
        <dbReference type="ChEBI" id="CHEBI:58349"/>
    </ligand>
</feature>
<keyword evidence="7 13" id="KW-0479">Metal-binding</keyword>
<organism evidence="18 19">
    <name type="scientific">Thalassotalea litorea</name>
    <dbReference type="NCBI Taxonomy" id="2020715"/>
    <lineage>
        <taxon>Bacteria</taxon>
        <taxon>Pseudomonadati</taxon>
        <taxon>Pseudomonadota</taxon>
        <taxon>Gammaproteobacteria</taxon>
        <taxon>Alteromonadales</taxon>
        <taxon>Colwelliaceae</taxon>
        <taxon>Thalassotalea</taxon>
    </lineage>
</organism>
<feature type="binding site" evidence="15">
    <location>
        <begin position="300"/>
        <end position="306"/>
    </location>
    <ligand>
        <name>NADP(+)</name>
        <dbReference type="ChEBI" id="CHEBI:58349"/>
    </ligand>
</feature>
<keyword evidence="19" id="KW-1185">Reference proteome</keyword>
<sequence length="366" mass="39869">MQRAIQLAKRGRYTTSPNPVVGCVLVSKDKIVGEGWHIRAGEGHAEVNALSMAGSLAKGCTAYVTLEPCSHYGRTPPCAKALIEAGVSQVVVAMQDPNPQVSGRGIQLLEDAGIATRVGLLEQSAQQINIGFVKRMRTGFPRVICKLASSLDGKIAMHSGESKWITSPESRQDVQRLRALSCAIISGADTVLVDDARLTVRYEQLGFAMQDIEPEKLRQPTRIVIDSQYRLHPQLALFKEISNIIVVRNLQMLQREPNWPDHVQVINIAGSSQHPGKVDLNSLLSELAKSGVNNLLVEAGGNLTSAFIQAQRVDELWLYQAPKLMGAQALSLLALPGVETLAQAPQLSIIDIRKIGPDIRIRANFN</sequence>
<comment type="similarity">
    <text evidence="5 13">In the C-terminal section; belongs to the HTP reductase family.</text>
</comment>
<feature type="binding site" evidence="15">
    <location>
        <position position="164"/>
    </location>
    <ligand>
        <name>NADP(+)</name>
        <dbReference type="ChEBI" id="CHEBI:58349"/>
    </ligand>
</feature>
<dbReference type="EC" id="3.5.4.26" evidence="13"/>
<comment type="catalytic activity">
    <reaction evidence="13">
        <text>2,5-diamino-6-hydroxy-4-(5-phosphoribosylamino)-pyrimidine + H2O + H(+) = 5-amino-6-(5-phospho-D-ribosylamino)uracil + NH4(+)</text>
        <dbReference type="Rhea" id="RHEA:21868"/>
        <dbReference type="ChEBI" id="CHEBI:15377"/>
        <dbReference type="ChEBI" id="CHEBI:15378"/>
        <dbReference type="ChEBI" id="CHEBI:28938"/>
        <dbReference type="ChEBI" id="CHEBI:58453"/>
        <dbReference type="ChEBI" id="CHEBI:58614"/>
        <dbReference type="EC" id="3.5.4.26"/>
    </reaction>
</comment>
<dbReference type="PROSITE" id="PS51747">
    <property type="entry name" value="CYT_DCMP_DEAMINASES_2"/>
    <property type="match status" value="1"/>
</dbReference>
<name>A0A5R9IGL6_9GAMM</name>
<feature type="binding site" evidence="16">
    <location>
        <position position="78"/>
    </location>
    <ligand>
        <name>Zn(2+)</name>
        <dbReference type="ChEBI" id="CHEBI:29105"/>
        <note>catalytic</note>
    </ligand>
</feature>